<keyword evidence="7" id="KW-1185">Reference proteome</keyword>
<dbReference type="SUPFAM" id="SSF69572">
    <property type="entry name" value="Activating enzymes of the ubiquitin-like proteins"/>
    <property type="match status" value="1"/>
</dbReference>
<evidence type="ECO:0000256" key="3">
    <source>
        <dbReference type="ARBA" id="ARBA00022840"/>
    </source>
</evidence>
<evidence type="ECO:0000256" key="1">
    <source>
        <dbReference type="ARBA" id="ARBA00022741"/>
    </source>
</evidence>
<dbReference type="Gene3D" id="3.40.50.720">
    <property type="entry name" value="NAD(P)-binding Rossmann-like Domain"/>
    <property type="match status" value="1"/>
</dbReference>
<protein>
    <recommendedName>
        <fullName evidence="5">THIF-type NAD/FAD binding fold domain-containing protein</fullName>
    </recommendedName>
</protein>
<dbReference type="Pfam" id="PF00899">
    <property type="entry name" value="ThiF"/>
    <property type="match status" value="1"/>
</dbReference>
<dbReference type="AlphaFoldDB" id="F4R7I8"/>
<comment type="pathway">
    <text evidence="4">Protein modification.</text>
</comment>
<dbReference type="EMBL" id="GL883092">
    <property type="protein sequence ID" value="EGG11779.1"/>
    <property type="molecule type" value="Genomic_DNA"/>
</dbReference>
<dbReference type="InParanoid" id="F4R7I8"/>
<gene>
    <name evidence="6" type="ORF">MELLADRAFT_102204</name>
</gene>
<dbReference type="InterPro" id="IPR023318">
    <property type="entry name" value="Ub_act_enz_dom_a_sf"/>
</dbReference>
<evidence type="ECO:0000313" key="7">
    <source>
        <dbReference type="Proteomes" id="UP000001072"/>
    </source>
</evidence>
<evidence type="ECO:0000313" key="6">
    <source>
        <dbReference type="EMBL" id="EGG11779.1"/>
    </source>
</evidence>
<feature type="domain" description="THIF-type NAD/FAD binding fold" evidence="5">
    <location>
        <begin position="61"/>
        <end position="110"/>
    </location>
</feature>
<dbReference type="Gene3D" id="1.10.10.520">
    <property type="entry name" value="Ubiquitin activating enzymes (Uba3). Chain: B, domain 2"/>
    <property type="match status" value="1"/>
</dbReference>
<dbReference type="GO" id="GO:0005524">
    <property type="term" value="F:ATP binding"/>
    <property type="evidence" value="ECO:0007669"/>
    <property type="project" value="UniProtKB-KW"/>
</dbReference>
<dbReference type="RefSeq" id="XP_007405414.1">
    <property type="nucleotide sequence ID" value="XM_007405352.1"/>
</dbReference>
<dbReference type="STRING" id="747676.F4R7I8"/>
<keyword evidence="2" id="KW-0833">Ubl conjugation pathway</keyword>
<dbReference type="GeneID" id="18921596"/>
<keyword evidence="1" id="KW-0547">Nucleotide-binding</keyword>
<evidence type="ECO:0000259" key="5">
    <source>
        <dbReference type="Pfam" id="PF00899"/>
    </source>
</evidence>
<accession>F4R7I8</accession>
<dbReference type="VEuPathDB" id="FungiDB:MELLADRAFT_102204"/>
<dbReference type="HOGENOM" id="CLU_934068_0_0_1"/>
<dbReference type="Proteomes" id="UP000001072">
    <property type="component" value="Unassembled WGS sequence"/>
</dbReference>
<organism evidence="7">
    <name type="scientific">Melampsora larici-populina (strain 98AG31 / pathotype 3-4-7)</name>
    <name type="common">Poplar leaf rust fungus</name>
    <dbReference type="NCBI Taxonomy" id="747676"/>
    <lineage>
        <taxon>Eukaryota</taxon>
        <taxon>Fungi</taxon>
        <taxon>Dikarya</taxon>
        <taxon>Basidiomycota</taxon>
        <taxon>Pucciniomycotina</taxon>
        <taxon>Pucciniomycetes</taxon>
        <taxon>Pucciniales</taxon>
        <taxon>Melampsoraceae</taxon>
        <taxon>Melampsora</taxon>
    </lineage>
</organism>
<dbReference type="InterPro" id="IPR035985">
    <property type="entry name" value="Ubiquitin-activating_enz"/>
</dbReference>
<name>F4R7I8_MELLP</name>
<reference evidence="7" key="1">
    <citation type="journal article" date="2011" name="Proc. Natl. Acad. Sci. U.S.A.">
        <title>Obligate biotrophy features unraveled by the genomic analysis of rust fungi.</title>
        <authorList>
            <person name="Duplessis S."/>
            <person name="Cuomo C.A."/>
            <person name="Lin Y.-C."/>
            <person name="Aerts A."/>
            <person name="Tisserant E."/>
            <person name="Veneault-Fourrey C."/>
            <person name="Joly D.L."/>
            <person name="Hacquard S."/>
            <person name="Amselem J."/>
            <person name="Cantarel B.L."/>
            <person name="Chiu R."/>
            <person name="Coutinho P.M."/>
            <person name="Feau N."/>
            <person name="Field M."/>
            <person name="Frey P."/>
            <person name="Gelhaye E."/>
            <person name="Goldberg J."/>
            <person name="Grabherr M.G."/>
            <person name="Kodira C.D."/>
            <person name="Kohler A."/>
            <person name="Kuees U."/>
            <person name="Lindquist E.A."/>
            <person name="Lucas S.M."/>
            <person name="Mago R."/>
            <person name="Mauceli E."/>
            <person name="Morin E."/>
            <person name="Murat C."/>
            <person name="Pangilinan J.L."/>
            <person name="Park R."/>
            <person name="Pearson M."/>
            <person name="Quesneville H."/>
            <person name="Rouhier N."/>
            <person name="Sakthikumar S."/>
            <person name="Salamov A.A."/>
            <person name="Schmutz J."/>
            <person name="Selles B."/>
            <person name="Shapiro H."/>
            <person name="Tanguay P."/>
            <person name="Tuskan G.A."/>
            <person name="Henrissat B."/>
            <person name="Van de Peer Y."/>
            <person name="Rouze P."/>
            <person name="Ellis J.G."/>
            <person name="Dodds P.N."/>
            <person name="Schein J.E."/>
            <person name="Zhong S."/>
            <person name="Hamelin R.C."/>
            <person name="Grigoriev I.V."/>
            <person name="Szabo L.J."/>
            <person name="Martin F."/>
        </authorList>
    </citation>
    <scope>NUCLEOTIDE SEQUENCE [LARGE SCALE GENOMIC DNA]</scope>
    <source>
        <strain evidence="7">98AG31 / pathotype 3-4-7</strain>
    </source>
</reference>
<dbReference type="OrthoDB" id="10255449at2759"/>
<sequence length="298" mass="34018">MNSFMVEIIEVMVNVVVVIIMAARSTIQDKAAASRTSFSHEGDVVGPTGTVYAVEFPHQNMIESSNLNRQFLFQKKHVKRPKAILAKETAINFNPSVKIKVFQANISIPEYSTVNFYNLTARRNKLCVASDVPTIKSDPDRDAVWAKNYLFGFEELRKCKSIRQLQNQNSRNKRNQEDWIIKINQSKHLVVQTNQTSKSTNELKYQQVLDLLDSLNLFCSSLMKLGEQMKSSSDNEPLTWDIHNDNASDLVTAAENLRAHLFGIPLRTRFEVKGVIVFSIHCSYKIFDLQHFLAYLDA</sequence>
<keyword evidence="3" id="KW-0067">ATP-binding</keyword>
<proteinExistence type="predicted"/>
<dbReference type="eggNOG" id="KOG2013">
    <property type="taxonomic scope" value="Eukaryota"/>
</dbReference>
<dbReference type="GO" id="GO:0008641">
    <property type="term" value="F:ubiquitin-like modifier activating enzyme activity"/>
    <property type="evidence" value="ECO:0007669"/>
    <property type="project" value="InterPro"/>
</dbReference>
<evidence type="ECO:0000256" key="2">
    <source>
        <dbReference type="ARBA" id="ARBA00022786"/>
    </source>
</evidence>
<evidence type="ECO:0000256" key="4">
    <source>
        <dbReference type="ARBA" id="ARBA00043952"/>
    </source>
</evidence>
<dbReference type="InterPro" id="IPR000594">
    <property type="entry name" value="ThiF_NAD_FAD-bd"/>
</dbReference>
<dbReference type="KEGG" id="mlr:MELLADRAFT_102204"/>